<comment type="subcellular location">
    <subcellularLocation>
        <location evidence="8">Cytoplasm</location>
    </subcellularLocation>
</comment>
<comment type="caution">
    <text evidence="10">The sequence shown here is derived from an EMBL/GenBank/DDBJ whole genome shotgun (WGS) entry which is preliminary data.</text>
</comment>
<dbReference type="Pfam" id="PF01648">
    <property type="entry name" value="ACPS"/>
    <property type="match status" value="1"/>
</dbReference>
<evidence type="ECO:0000259" key="9">
    <source>
        <dbReference type="Pfam" id="PF01648"/>
    </source>
</evidence>
<keyword evidence="8" id="KW-0963">Cytoplasm</keyword>
<keyword evidence="11" id="KW-1185">Reference proteome</keyword>
<dbReference type="Gene3D" id="3.90.470.20">
    <property type="entry name" value="4'-phosphopantetheinyl transferase domain"/>
    <property type="match status" value="1"/>
</dbReference>
<keyword evidence="7 8" id="KW-0275">Fatty acid biosynthesis</keyword>
<dbReference type="InterPro" id="IPR037143">
    <property type="entry name" value="4-PPantetheinyl_Trfase_dom_sf"/>
</dbReference>
<dbReference type="EC" id="2.7.8.7" evidence="8"/>
<keyword evidence="2 8" id="KW-0808">Transferase</keyword>
<feature type="domain" description="4'-phosphopantetheinyl transferase" evidence="9">
    <location>
        <begin position="17"/>
        <end position="131"/>
    </location>
</feature>
<dbReference type="Proteomes" id="UP001596083">
    <property type="component" value="Unassembled WGS sequence"/>
</dbReference>
<dbReference type="HAMAP" id="MF_00101">
    <property type="entry name" value="AcpS"/>
    <property type="match status" value="1"/>
</dbReference>
<evidence type="ECO:0000256" key="8">
    <source>
        <dbReference type="HAMAP-Rule" id="MF_00101"/>
    </source>
</evidence>
<dbReference type="EMBL" id="JBHSPB010000002">
    <property type="protein sequence ID" value="MFC5719477.1"/>
    <property type="molecule type" value="Genomic_DNA"/>
</dbReference>
<evidence type="ECO:0000256" key="6">
    <source>
        <dbReference type="ARBA" id="ARBA00023098"/>
    </source>
</evidence>
<evidence type="ECO:0000256" key="7">
    <source>
        <dbReference type="ARBA" id="ARBA00023160"/>
    </source>
</evidence>
<proteinExistence type="inferred from homology"/>
<dbReference type="GO" id="GO:0008897">
    <property type="term" value="F:holo-[acyl-carrier-protein] synthase activity"/>
    <property type="evidence" value="ECO:0007669"/>
    <property type="project" value="UniProtKB-EC"/>
</dbReference>
<sequence length="159" mass="16690">MSSPPSGAGGGLGWANLGMDIVSVTRVRRLLAEHGEAIFHKMLTDGELADCRVDVGLEPLGLCGRIAAKEAAFKTLRVRDRVLPWRDIVVRRSDGGWPVVELRGTAAELARRAGIAEITVSISHDVDYAVAVAAPVPHTAPPAIAPLTTPPTASASTRA</sequence>
<gene>
    <name evidence="8" type="primary">acpS</name>
    <name evidence="10" type="ORF">ACFP1Z_04660</name>
</gene>
<keyword evidence="5 8" id="KW-0460">Magnesium</keyword>
<name>A0ABW0YUJ1_9ACTN</name>
<comment type="similarity">
    <text evidence="8">Belongs to the P-Pant transferase superfamily. AcpS family.</text>
</comment>
<organism evidence="10 11">
    <name type="scientific">Streptomyces gamaensis</name>
    <dbReference type="NCBI Taxonomy" id="1763542"/>
    <lineage>
        <taxon>Bacteria</taxon>
        <taxon>Bacillati</taxon>
        <taxon>Actinomycetota</taxon>
        <taxon>Actinomycetes</taxon>
        <taxon>Kitasatosporales</taxon>
        <taxon>Streptomycetaceae</taxon>
        <taxon>Streptomyces</taxon>
    </lineage>
</organism>
<keyword evidence="4 8" id="KW-0276">Fatty acid metabolism</keyword>
<dbReference type="NCBIfam" id="TIGR00556">
    <property type="entry name" value="pantethn_trn"/>
    <property type="match status" value="1"/>
</dbReference>
<reference evidence="11" key="1">
    <citation type="journal article" date="2019" name="Int. J. Syst. Evol. Microbiol.">
        <title>The Global Catalogue of Microorganisms (GCM) 10K type strain sequencing project: providing services to taxonomists for standard genome sequencing and annotation.</title>
        <authorList>
            <consortium name="The Broad Institute Genomics Platform"/>
            <consortium name="The Broad Institute Genome Sequencing Center for Infectious Disease"/>
            <person name="Wu L."/>
            <person name="Ma J."/>
        </authorList>
    </citation>
    <scope>NUCLEOTIDE SEQUENCE [LARGE SCALE GENOMIC DNA]</scope>
    <source>
        <strain evidence="11">CGMCC 4.7304</strain>
    </source>
</reference>
<evidence type="ECO:0000256" key="3">
    <source>
        <dbReference type="ARBA" id="ARBA00022723"/>
    </source>
</evidence>
<evidence type="ECO:0000256" key="2">
    <source>
        <dbReference type="ARBA" id="ARBA00022679"/>
    </source>
</evidence>
<evidence type="ECO:0000256" key="5">
    <source>
        <dbReference type="ARBA" id="ARBA00022842"/>
    </source>
</evidence>
<protein>
    <recommendedName>
        <fullName evidence="8">Holo-[acyl-carrier-protein] synthase</fullName>
        <shortName evidence="8">Holo-ACP synthase</shortName>
        <ecNumber evidence="8">2.7.8.7</ecNumber>
    </recommendedName>
    <alternativeName>
        <fullName evidence="8">4'-phosphopantetheinyl transferase AcpS</fullName>
    </alternativeName>
</protein>
<dbReference type="InterPro" id="IPR004568">
    <property type="entry name" value="Ppantetheine-prot_Trfase_dom"/>
</dbReference>
<keyword evidence="3 8" id="KW-0479">Metal-binding</keyword>
<evidence type="ECO:0000256" key="1">
    <source>
        <dbReference type="ARBA" id="ARBA00022516"/>
    </source>
</evidence>
<evidence type="ECO:0000313" key="10">
    <source>
        <dbReference type="EMBL" id="MFC5719477.1"/>
    </source>
</evidence>
<dbReference type="InterPro" id="IPR002582">
    <property type="entry name" value="ACPS"/>
</dbReference>
<comment type="cofactor">
    <cofactor evidence="8">
        <name>Mg(2+)</name>
        <dbReference type="ChEBI" id="CHEBI:18420"/>
    </cofactor>
</comment>
<dbReference type="InterPro" id="IPR008278">
    <property type="entry name" value="4-PPantetheinyl_Trfase_dom"/>
</dbReference>
<dbReference type="RefSeq" id="WP_390314566.1">
    <property type="nucleotide sequence ID" value="NZ_JBHSPB010000002.1"/>
</dbReference>
<feature type="binding site" evidence="8">
    <location>
        <position position="70"/>
    </location>
    <ligand>
        <name>Mg(2+)</name>
        <dbReference type="ChEBI" id="CHEBI:18420"/>
    </ligand>
</feature>
<comment type="function">
    <text evidence="8">Transfers the 4'-phosphopantetheine moiety from coenzyme A to a Ser of acyl-carrier-protein.</text>
</comment>
<comment type="catalytic activity">
    <reaction evidence="8">
        <text>apo-[ACP] + CoA = holo-[ACP] + adenosine 3',5'-bisphosphate + H(+)</text>
        <dbReference type="Rhea" id="RHEA:12068"/>
        <dbReference type="Rhea" id="RHEA-COMP:9685"/>
        <dbReference type="Rhea" id="RHEA-COMP:9690"/>
        <dbReference type="ChEBI" id="CHEBI:15378"/>
        <dbReference type="ChEBI" id="CHEBI:29999"/>
        <dbReference type="ChEBI" id="CHEBI:57287"/>
        <dbReference type="ChEBI" id="CHEBI:58343"/>
        <dbReference type="ChEBI" id="CHEBI:64479"/>
        <dbReference type="EC" id="2.7.8.7"/>
    </reaction>
</comment>
<keyword evidence="1 8" id="KW-0444">Lipid biosynthesis</keyword>
<evidence type="ECO:0000313" key="11">
    <source>
        <dbReference type="Proteomes" id="UP001596083"/>
    </source>
</evidence>
<accession>A0ABW0YUJ1</accession>
<evidence type="ECO:0000256" key="4">
    <source>
        <dbReference type="ARBA" id="ARBA00022832"/>
    </source>
</evidence>
<dbReference type="SUPFAM" id="SSF56214">
    <property type="entry name" value="4'-phosphopantetheinyl transferase"/>
    <property type="match status" value="1"/>
</dbReference>
<feature type="binding site" evidence="8">
    <location>
        <position position="20"/>
    </location>
    <ligand>
        <name>Mg(2+)</name>
        <dbReference type="ChEBI" id="CHEBI:18420"/>
    </ligand>
</feature>
<keyword evidence="6 8" id="KW-0443">Lipid metabolism</keyword>